<name>A0A167RHK4_9HYPO</name>
<feature type="region of interest" description="Disordered" evidence="1">
    <location>
        <begin position="39"/>
        <end position="58"/>
    </location>
</feature>
<comment type="caution">
    <text evidence="2">The sequence shown here is derived from an EMBL/GenBank/DDBJ whole genome shotgun (WGS) entry which is preliminary data.</text>
</comment>
<feature type="region of interest" description="Disordered" evidence="1">
    <location>
        <begin position="471"/>
        <end position="574"/>
    </location>
</feature>
<dbReference type="Proteomes" id="UP000076874">
    <property type="component" value="Unassembled WGS sequence"/>
</dbReference>
<dbReference type="OrthoDB" id="5419928at2759"/>
<dbReference type="AlphaFoldDB" id="A0A167RHK4"/>
<evidence type="ECO:0000313" key="3">
    <source>
        <dbReference type="Proteomes" id="UP000076874"/>
    </source>
</evidence>
<protein>
    <recommendedName>
        <fullName evidence="4">Ankyrin 2,3/unc44</fullName>
    </recommendedName>
</protein>
<proteinExistence type="predicted"/>
<reference evidence="2 3" key="1">
    <citation type="journal article" date="2016" name="Genome Biol. Evol.">
        <title>Divergent and convergent evolution of fungal pathogenicity.</title>
        <authorList>
            <person name="Shang Y."/>
            <person name="Xiao G."/>
            <person name="Zheng P."/>
            <person name="Cen K."/>
            <person name="Zhan S."/>
            <person name="Wang C."/>
        </authorList>
    </citation>
    <scope>NUCLEOTIDE SEQUENCE [LARGE SCALE GENOMIC DNA]</scope>
    <source>
        <strain evidence="2 3">RCEF 264</strain>
    </source>
</reference>
<evidence type="ECO:0000313" key="2">
    <source>
        <dbReference type="EMBL" id="OAA58603.1"/>
    </source>
</evidence>
<gene>
    <name evidence="2" type="ORF">SPI_06676</name>
</gene>
<dbReference type="EMBL" id="AZHD01000012">
    <property type="protein sequence ID" value="OAA58603.1"/>
    <property type="molecule type" value="Genomic_DNA"/>
</dbReference>
<feature type="compositionally biased region" description="Polar residues" evidence="1">
    <location>
        <begin position="481"/>
        <end position="499"/>
    </location>
</feature>
<dbReference type="STRING" id="1081102.A0A167RHK4"/>
<evidence type="ECO:0008006" key="4">
    <source>
        <dbReference type="Google" id="ProtNLM"/>
    </source>
</evidence>
<sequence>MSFSEVATAKLYGAQRANDEVRSRPVDLDQVAARLHALSGNEAAPEDPPRSQRCERSPTVDVDWHELQVKDETAAYNDLVRDGGRPAYPIDILADVLENPASHQHILRPWQNWSDVYGNSDVFERQLRRWQDFRNWQEDNREIVNKDELFAAFVEKEKHKDAEDKAIYWRHLETSHMTGAQYLEKLRAEFGSKQRRNSFSGRDEEEEFAGFVEETKQKDLANGHVWPGMTEDEHVQTIRTRFDRQQNLRYWYKFYWLREDHGRGGFGAYVQEAKRRLARYGFTRAFEVDKDPRRQDKLTEWVEYLNYEYTWHDKYTRIVKREKLVYEEAWTKLADSGVLRPGETEETIRTDGHAFGRQAEKDRAAKAVKAAEAAARAALVESEKAKSGRSRFTTEQRKRNLVKVTAKLVAARKTQTTLIRRSELIREFILATYPYRDTKKRISSHGFLLQWILDQVPLIEAEMAKLKAAEGGLRPKRKRSGLNTPSDGTSLSTKTGETSTRGRRSNADRERPTKRLKQGVQGTAKSGNPPAAKRGSSTMTSSPRPQSTTICRYPTPPPQLRRSVRIRASQAPGD</sequence>
<feature type="compositionally biased region" description="Polar residues" evidence="1">
    <location>
        <begin position="535"/>
        <end position="550"/>
    </location>
</feature>
<feature type="compositionally biased region" description="Basic and acidic residues" evidence="1">
    <location>
        <begin position="47"/>
        <end position="58"/>
    </location>
</feature>
<organism evidence="2 3">
    <name type="scientific">Niveomyces insectorum RCEF 264</name>
    <dbReference type="NCBI Taxonomy" id="1081102"/>
    <lineage>
        <taxon>Eukaryota</taxon>
        <taxon>Fungi</taxon>
        <taxon>Dikarya</taxon>
        <taxon>Ascomycota</taxon>
        <taxon>Pezizomycotina</taxon>
        <taxon>Sordariomycetes</taxon>
        <taxon>Hypocreomycetidae</taxon>
        <taxon>Hypocreales</taxon>
        <taxon>Cordycipitaceae</taxon>
        <taxon>Niveomyces</taxon>
    </lineage>
</organism>
<keyword evidence="3" id="KW-1185">Reference proteome</keyword>
<accession>A0A167RHK4</accession>
<evidence type="ECO:0000256" key="1">
    <source>
        <dbReference type="SAM" id="MobiDB-lite"/>
    </source>
</evidence>